<organism evidence="4 5">
    <name type="scientific">Tatumella terrea</name>
    <dbReference type="NCBI Taxonomy" id="419007"/>
    <lineage>
        <taxon>Bacteria</taxon>
        <taxon>Pseudomonadati</taxon>
        <taxon>Pseudomonadota</taxon>
        <taxon>Gammaproteobacteria</taxon>
        <taxon>Enterobacterales</taxon>
        <taxon>Erwiniaceae</taxon>
        <taxon>Tatumella</taxon>
    </lineage>
</organism>
<evidence type="ECO:0000256" key="3">
    <source>
        <dbReference type="ARBA" id="ARBA00022729"/>
    </source>
</evidence>
<accession>A0ABW1W0A8</accession>
<dbReference type="RefSeq" id="WP_385950488.1">
    <property type="nucleotide sequence ID" value="NZ_JBHSUB010000009.1"/>
</dbReference>
<dbReference type="Proteomes" id="UP001596230">
    <property type="component" value="Unassembled WGS sequence"/>
</dbReference>
<gene>
    <name evidence="4" type="ORF">ACFP9W_09630</name>
</gene>
<comment type="caution">
    <text evidence="4">The sequence shown here is derived from an EMBL/GenBank/DDBJ whole genome shotgun (WGS) entry which is preliminary data.</text>
</comment>
<dbReference type="Pfam" id="PF03573">
    <property type="entry name" value="OprD"/>
    <property type="match status" value="1"/>
</dbReference>
<protein>
    <submittedName>
        <fullName evidence="4">OprD family outer membrane porin</fullName>
    </submittedName>
</protein>
<dbReference type="InterPro" id="IPR005318">
    <property type="entry name" value="OM_porin_bac"/>
</dbReference>
<dbReference type="EMBL" id="JBHSUB010000009">
    <property type="protein sequence ID" value="MFC6378345.1"/>
    <property type="molecule type" value="Genomic_DNA"/>
</dbReference>
<keyword evidence="2" id="KW-0813">Transport</keyword>
<comment type="similarity">
    <text evidence="1">Belongs to the outer membrane porin (Opr) (TC 1.B.25) family.</text>
</comment>
<proteinExistence type="inferred from homology"/>
<keyword evidence="3" id="KW-0732">Signal</keyword>
<evidence type="ECO:0000256" key="1">
    <source>
        <dbReference type="ARBA" id="ARBA00009075"/>
    </source>
</evidence>
<name>A0ABW1W0A8_9GAMM</name>
<reference evidence="5" key="1">
    <citation type="journal article" date="2019" name="Int. J. Syst. Evol. Microbiol.">
        <title>The Global Catalogue of Microorganisms (GCM) 10K type strain sequencing project: providing services to taxonomists for standard genome sequencing and annotation.</title>
        <authorList>
            <consortium name="The Broad Institute Genomics Platform"/>
            <consortium name="The Broad Institute Genome Sequencing Center for Infectious Disease"/>
            <person name="Wu L."/>
            <person name="Ma J."/>
        </authorList>
    </citation>
    <scope>NUCLEOTIDE SEQUENCE [LARGE SCALE GENOMIC DNA]</scope>
    <source>
        <strain evidence="5">CGMCC 1.18518</strain>
    </source>
</reference>
<sequence>MDIRYGLLVVILPLVAQATDITLQPEGVGGGGLSPIGSFFKQSEIDISSKNYWKALNEEESGEKRIHNAWGQGATVAFHSGDIAGIFGVDATWNYVIKLGATDYFNSRGVLYSSGPESKKSNAAGFNKFGQRNLRMQYIEGDSSAKVRWGWLPLKDIGVISDSSRLSVTTYFGWYSRLAFGKFSLQGARVTKSMSRSSPDSEHFLTNDKKTIRALSSLDLRWNGAAGEIRYALGESSDYLSRHIFQASIKPTPMLTLKSQVYLTRALSHYREMPETRKDFDRRAQHFTIEARSTSPLWQTRWAASYTRAAKKSGVGTYPFHMSKNSRGTFNGMAKAGNDYNRDREAVLSGLVGYKLTPALTAGITGSIGRFSYQSVPVVTGEINAFTRWVMHQPSSKVLSLLAMVGPGWSYQALNGKTPKLADGHPIRAKSFASELILEYKFKGL</sequence>
<dbReference type="InterPro" id="IPR023614">
    <property type="entry name" value="Porin_dom_sf"/>
</dbReference>
<evidence type="ECO:0000313" key="5">
    <source>
        <dbReference type="Proteomes" id="UP001596230"/>
    </source>
</evidence>
<evidence type="ECO:0000256" key="2">
    <source>
        <dbReference type="ARBA" id="ARBA00022448"/>
    </source>
</evidence>
<dbReference type="Gene3D" id="2.40.160.10">
    <property type="entry name" value="Porin"/>
    <property type="match status" value="1"/>
</dbReference>
<evidence type="ECO:0000313" key="4">
    <source>
        <dbReference type="EMBL" id="MFC6378345.1"/>
    </source>
</evidence>
<keyword evidence="5" id="KW-1185">Reference proteome</keyword>